<dbReference type="GO" id="GO:0005886">
    <property type="term" value="C:plasma membrane"/>
    <property type="evidence" value="ECO:0007669"/>
    <property type="project" value="UniProtKB-SubCell"/>
</dbReference>
<dbReference type="Gene3D" id="3.40.720.10">
    <property type="entry name" value="Alkaline Phosphatase, subunit A"/>
    <property type="match status" value="1"/>
</dbReference>
<organism evidence="11 12">
    <name type="scientific">Enterobacter hormaechei</name>
    <dbReference type="NCBI Taxonomy" id="158836"/>
    <lineage>
        <taxon>Bacteria</taxon>
        <taxon>Pseudomonadati</taxon>
        <taxon>Pseudomonadota</taxon>
        <taxon>Gammaproteobacteria</taxon>
        <taxon>Enterobacterales</taxon>
        <taxon>Enterobacteriaceae</taxon>
        <taxon>Enterobacter</taxon>
        <taxon>Enterobacter cloacae complex</taxon>
    </lineage>
</organism>
<evidence type="ECO:0000256" key="4">
    <source>
        <dbReference type="ARBA" id="ARBA00022679"/>
    </source>
</evidence>
<feature type="transmembrane region" description="Helical" evidence="8">
    <location>
        <begin position="128"/>
        <end position="150"/>
    </location>
</feature>
<keyword evidence="2" id="KW-1003">Cell membrane</keyword>
<feature type="domain" description="Phosphoethanolamine transferase N-terminal" evidence="10">
    <location>
        <begin position="109"/>
        <end position="256"/>
    </location>
</feature>
<evidence type="ECO:0000313" key="12">
    <source>
        <dbReference type="Proteomes" id="UP000077295"/>
    </source>
</evidence>
<feature type="transmembrane region" description="Helical" evidence="8">
    <location>
        <begin position="203"/>
        <end position="225"/>
    </location>
</feature>
<keyword evidence="11" id="KW-0131">Cell cycle</keyword>
<evidence type="ECO:0000256" key="6">
    <source>
        <dbReference type="ARBA" id="ARBA00022989"/>
    </source>
</evidence>
<reference evidence="11 12" key="1">
    <citation type="submission" date="2016-03" db="EMBL/GenBank/DDBJ databases">
        <authorList>
            <consortium name="Pathogen Informatics"/>
        </authorList>
    </citation>
    <scope>NUCLEOTIDE SEQUENCE [LARGE SCALE GENOMIC DNA]</scope>
    <source>
        <strain evidence="12">e552</strain>
    </source>
</reference>
<evidence type="ECO:0000256" key="1">
    <source>
        <dbReference type="ARBA" id="ARBA00004429"/>
    </source>
</evidence>
<evidence type="ECO:0000256" key="5">
    <source>
        <dbReference type="ARBA" id="ARBA00022692"/>
    </source>
</evidence>
<dbReference type="AlphaFoldDB" id="A0ABD7KSG4"/>
<comment type="subcellular location">
    <subcellularLocation>
        <location evidence="1">Cell inner membrane</location>
        <topology evidence="1">Multi-pass membrane protein</topology>
    </subcellularLocation>
</comment>
<dbReference type="CDD" id="cd16017">
    <property type="entry name" value="LptA"/>
    <property type="match status" value="1"/>
</dbReference>
<dbReference type="NCBIfam" id="NF008619">
    <property type="entry name" value="PRK11598.1"/>
    <property type="match status" value="1"/>
</dbReference>
<evidence type="ECO:0000259" key="9">
    <source>
        <dbReference type="Pfam" id="PF00884"/>
    </source>
</evidence>
<dbReference type="Pfam" id="PF08019">
    <property type="entry name" value="EptA_B_N"/>
    <property type="match status" value="1"/>
</dbReference>
<evidence type="ECO:0000256" key="7">
    <source>
        <dbReference type="ARBA" id="ARBA00023136"/>
    </source>
</evidence>
<keyword evidence="6 8" id="KW-1133">Transmembrane helix</keyword>
<dbReference type="Proteomes" id="UP000077295">
    <property type="component" value="Unassembled WGS sequence"/>
</dbReference>
<dbReference type="NCBIfam" id="NF028537">
    <property type="entry name" value="P_eth_NH2_trans"/>
    <property type="match status" value="1"/>
</dbReference>
<dbReference type="InterPro" id="IPR000917">
    <property type="entry name" value="Sulfatase_N"/>
</dbReference>
<feature type="transmembrane region" description="Helical" evidence="8">
    <location>
        <begin position="170"/>
        <end position="191"/>
    </location>
</feature>
<accession>A0ABD7KSG4</accession>
<comment type="caution">
    <text evidence="11">The sequence shown here is derived from an EMBL/GenBank/DDBJ whole genome shotgun (WGS) entry which is preliminary data.</text>
</comment>
<dbReference type="SUPFAM" id="SSF53649">
    <property type="entry name" value="Alkaline phosphatase-like"/>
    <property type="match status" value="1"/>
</dbReference>
<dbReference type="InterPro" id="IPR058130">
    <property type="entry name" value="PEA_transf_C"/>
</dbReference>
<keyword evidence="11" id="KW-0132">Cell division</keyword>
<keyword evidence="4 11" id="KW-0808">Transferase</keyword>
<keyword evidence="5 8" id="KW-0812">Transmembrane</keyword>
<dbReference type="EMBL" id="FKEV01000002">
    <property type="protein sequence ID" value="SAD67021.1"/>
    <property type="molecule type" value="Genomic_DNA"/>
</dbReference>
<dbReference type="PANTHER" id="PTHR30443">
    <property type="entry name" value="INNER MEMBRANE PROTEIN"/>
    <property type="match status" value="1"/>
</dbReference>
<dbReference type="InterPro" id="IPR012549">
    <property type="entry name" value="EptA-like_N"/>
</dbReference>
<name>A0ABD7KSG4_9ENTR</name>
<gene>
    <name evidence="11" type="primary">eptA_1</name>
    <name evidence="11" type="ORF">SAMEA2273187_00656</name>
</gene>
<protein>
    <submittedName>
        <fullName evidence="11">Cell division protein</fullName>
        <ecNumber evidence="11">2.7.-.-</ecNumber>
    </submittedName>
</protein>
<dbReference type="InterPro" id="IPR040423">
    <property type="entry name" value="PEA_transferase"/>
</dbReference>
<evidence type="ECO:0000256" key="3">
    <source>
        <dbReference type="ARBA" id="ARBA00022519"/>
    </source>
</evidence>
<keyword evidence="3" id="KW-0997">Cell inner membrane</keyword>
<feature type="domain" description="Sulfatase N-terminal" evidence="9">
    <location>
        <begin position="288"/>
        <end position="577"/>
    </location>
</feature>
<sequence>MLCHTYLQNVIIPYSEDPKWLACKDVCHKQDIKVSLIFHSYTRRIDITNGLLIMWFAKKLHCNDIKFTLGCAFFFTVLNALFIQRSWSIIAPAHLHDVLFAASVPLVLFCGWVIVFSLLNIPYIRKPLLIVLTLGCAAATWFMYTYGAVIDQNMIVNVFETNSQEATALVTPQMILWLVVAGLVPSVVLALTRIRTGKWWYALLTRFAAMLGALLVIILVASVFYKDYASLFRNNKSIVKMVTPANYVSAVVKYSKMRWFAGDQTLVRIGEDAHKGALIASQRKKTVLVVVVGEASRAANYSLNGYPRETNPELKKQDVINFPRASSCGTETAVSVPCMFSGMTRKKYDADLAHHQEGLLDVLNHAGFNLLWRDNDGGCKGACDRVPHTDMTQWKLDQFCKDKSCIDDVNLYRLDNVLDGIKQDTVLVIHLMGSHGPAYYKRYPDSFRKFTPTCDTNEIQDCDHQSLINTYDNTILYTDSVVSRTIDALKARQANMNTALIYLSDHGESLGESGIYLHGTPYMLAPEQQTHIPFMFWLSPDYAKNFGVNTDCLRDHAAKEAVSQDNLFATVLGMMDVKSAVYQPQLDILSQCRRQAGLH</sequence>
<dbReference type="InterPro" id="IPR017850">
    <property type="entry name" value="Alkaline_phosphatase_core_sf"/>
</dbReference>
<feature type="transmembrane region" description="Helical" evidence="8">
    <location>
        <begin position="67"/>
        <end position="87"/>
    </location>
</feature>
<proteinExistence type="predicted"/>
<evidence type="ECO:0000256" key="2">
    <source>
        <dbReference type="ARBA" id="ARBA00022475"/>
    </source>
</evidence>
<evidence type="ECO:0000256" key="8">
    <source>
        <dbReference type="SAM" id="Phobius"/>
    </source>
</evidence>
<feature type="transmembrane region" description="Helical" evidence="8">
    <location>
        <begin position="99"/>
        <end position="121"/>
    </location>
</feature>
<dbReference type="GO" id="GO:0051301">
    <property type="term" value="P:cell division"/>
    <property type="evidence" value="ECO:0007669"/>
    <property type="project" value="UniProtKB-KW"/>
</dbReference>
<dbReference type="PANTHER" id="PTHR30443:SF0">
    <property type="entry name" value="PHOSPHOETHANOLAMINE TRANSFERASE EPTA"/>
    <property type="match status" value="1"/>
</dbReference>
<dbReference type="GO" id="GO:0016740">
    <property type="term" value="F:transferase activity"/>
    <property type="evidence" value="ECO:0007669"/>
    <property type="project" value="UniProtKB-KW"/>
</dbReference>
<evidence type="ECO:0000259" key="10">
    <source>
        <dbReference type="Pfam" id="PF08019"/>
    </source>
</evidence>
<keyword evidence="7 8" id="KW-0472">Membrane</keyword>
<dbReference type="EC" id="2.7.-.-" evidence="11"/>
<evidence type="ECO:0000313" key="11">
    <source>
        <dbReference type="EMBL" id="SAD67021.1"/>
    </source>
</evidence>
<dbReference type="Pfam" id="PF00884">
    <property type="entry name" value="Sulfatase"/>
    <property type="match status" value="1"/>
</dbReference>